<dbReference type="CDD" id="cd06225">
    <property type="entry name" value="HAMP"/>
    <property type="match status" value="1"/>
</dbReference>
<keyword evidence="5" id="KW-0808">Transferase</keyword>
<dbReference type="GO" id="GO:0005886">
    <property type="term" value="C:plasma membrane"/>
    <property type="evidence" value="ECO:0007669"/>
    <property type="project" value="UniProtKB-SubCell"/>
</dbReference>
<proteinExistence type="predicted"/>
<dbReference type="PROSITE" id="PS50885">
    <property type="entry name" value="HAMP"/>
    <property type="match status" value="1"/>
</dbReference>
<feature type="domain" description="HAMP" evidence="14">
    <location>
        <begin position="204"/>
        <end position="257"/>
    </location>
</feature>
<evidence type="ECO:0000259" key="13">
    <source>
        <dbReference type="PROSITE" id="PS50109"/>
    </source>
</evidence>
<dbReference type="EC" id="2.7.13.3" evidence="3"/>
<dbReference type="SMART" id="SM00304">
    <property type="entry name" value="HAMP"/>
    <property type="match status" value="1"/>
</dbReference>
<feature type="domain" description="Histidine kinase" evidence="13">
    <location>
        <begin position="272"/>
        <end position="541"/>
    </location>
</feature>
<gene>
    <name evidence="15" type="ORF">CP967_05735</name>
</gene>
<keyword evidence="16" id="KW-1185">Reference proteome</keyword>
<evidence type="ECO:0000256" key="7">
    <source>
        <dbReference type="ARBA" id="ARBA00022777"/>
    </source>
</evidence>
<dbReference type="GO" id="GO:0000155">
    <property type="term" value="F:phosphorelay sensor kinase activity"/>
    <property type="evidence" value="ECO:0007669"/>
    <property type="project" value="InterPro"/>
</dbReference>
<evidence type="ECO:0000259" key="14">
    <source>
        <dbReference type="PROSITE" id="PS50885"/>
    </source>
</evidence>
<dbReference type="SUPFAM" id="SSF47384">
    <property type="entry name" value="Homodimeric domain of signal transducing histidine kinase"/>
    <property type="match status" value="1"/>
</dbReference>
<comment type="subcellular location">
    <subcellularLocation>
        <location evidence="2">Cell membrane</location>
    </subcellularLocation>
</comment>
<dbReference type="OrthoDB" id="9786919at2"/>
<feature type="region of interest" description="Disordered" evidence="11">
    <location>
        <begin position="479"/>
        <end position="509"/>
    </location>
</feature>
<dbReference type="CDD" id="cd00082">
    <property type="entry name" value="HisKA"/>
    <property type="match status" value="1"/>
</dbReference>
<name>A0A5J6F5E2_9ACTN</name>
<dbReference type="Pfam" id="PF00672">
    <property type="entry name" value="HAMP"/>
    <property type="match status" value="1"/>
</dbReference>
<keyword evidence="7 15" id="KW-0418">Kinase</keyword>
<keyword evidence="10 12" id="KW-0472">Membrane</keyword>
<dbReference type="Gene3D" id="6.10.340.10">
    <property type="match status" value="1"/>
</dbReference>
<evidence type="ECO:0000256" key="10">
    <source>
        <dbReference type="ARBA" id="ARBA00023136"/>
    </source>
</evidence>
<dbReference type="InterPro" id="IPR003594">
    <property type="entry name" value="HATPase_dom"/>
</dbReference>
<dbReference type="InterPro" id="IPR004358">
    <property type="entry name" value="Sig_transdc_His_kin-like_C"/>
</dbReference>
<dbReference type="Pfam" id="PF00512">
    <property type="entry name" value="HisKA"/>
    <property type="match status" value="1"/>
</dbReference>
<keyword evidence="6 12" id="KW-0812">Transmembrane</keyword>
<feature type="compositionally biased region" description="Gly residues" evidence="11">
    <location>
        <begin position="489"/>
        <end position="507"/>
    </location>
</feature>
<evidence type="ECO:0000256" key="4">
    <source>
        <dbReference type="ARBA" id="ARBA00022553"/>
    </source>
</evidence>
<dbReference type="FunFam" id="1.10.287.130:FF:000001">
    <property type="entry name" value="Two-component sensor histidine kinase"/>
    <property type="match status" value="1"/>
</dbReference>
<comment type="catalytic activity">
    <reaction evidence="1">
        <text>ATP + protein L-histidine = ADP + protein N-phospho-L-histidine.</text>
        <dbReference type="EC" id="2.7.13.3"/>
    </reaction>
</comment>
<evidence type="ECO:0000256" key="9">
    <source>
        <dbReference type="ARBA" id="ARBA00023012"/>
    </source>
</evidence>
<dbReference type="SUPFAM" id="SSF55874">
    <property type="entry name" value="ATPase domain of HSP90 chaperone/DNA topoisomerase II/histidine kinase"/>
    <property type="match status" value="1"/>
</dbReference>
<sequence>MRSRPRLPGPRLPRPRLLRARLPRPRSLRTRLVLISTVLATVAVLVSQAAGLVVMRSWLTGQVDDRLTGFRPPPPAAVRAGTGAPPGPAPHADDVLPSDYRVFFYGSDGRLLSGSLGDGAGAPRLPATVSALTAEDRRPATLPDEDGGTDWRVIADTGPDGRRVVVALPLDTVEGATSKLLWFSLAVGTVAAGGVMLLGSAAVRLGLRPLDRMERTARRITDGELSLSLADTHPGTEAGRLGIAFNTMLDQLRAALRRKDASEQRLRRFMADAGHELRTPLTSIQGFAELLLEQPRTSGARRREAHELIARNAGRMSRLVDDLFLLAALGHTPAVQREPVDLLSLAADGVSAAGVAHQGRDIGLVPLTAGAPGGRRERDELDVVETLGDPHQLAQVIANLLSNACVHTPAGTRIEVRVGTVRTGPHTGGTERPGRSSATRPMPEGVAACVVEIADDGPGLAKDTAQQVFERFYRAPRATTTATARAGSSGTGTGTGPHSGPHPGSGLGLSIASTIAEAHGGRLELDTRPGHGCVFRLLLPA</sequence>
<keyword evidence="4" id="KW-0597">Phosphoprotein</keyword>
<dbReference type="EMBL" id="CP023702">
    <property type="protein sequence ID" value="QEU71529.1"/>
    <property type="molecule type" value="Genomic_DNA"/>
</dbReference>
<evidence type="ECO:0000256" key="8">
    <source>
        <dbReference type="ARBA" id="ARBA00022989"/>
    </source>
</evidence>
<dbReference type="Pfam" id="PF02518">
    <property type="entry name" value="HATPase_c"/>
    <property type="match status" value="1"/>
</dbReference>
<dbReference type="KEGG" id="snk:CP967_05735"/>
<evidence type="ECO:0000256" key="2">
    <source>
        <dbReference type="ARBA" id="ARBA00004236"/>
    </source>
</evidence>
<dbReference type="SMART" id="SM00387">
    <property type="entry name" value="HATPase_c"/>
    <property type="match status" value="1"/>
</dbReference>
<feature type="region of interest" description="Disordered" evidence="11">
    <location>
        <begin position="421"/>
        <end position="441"/>
    </location>
</feature>
<dbReference type="Gene3D" id="1.10.287.130">
    <property type="match status" value="1"/>
</dbReference>
<evidence type="ECO:0000256" key="11">
    <source>
        <dbReference type="SAM" id="MobiDB-lite"/>
    </source>
</evidence>
<feature type="transmembrane region" description="Helical" evidence="12">
    <location>
        <begin position="180"/>
        <end position="203"/>
    </location>
</feature>
<dbReference type="SMART" id="SM00388">
    <property type="entry name" value="HisKA"/>
    <property type="match status" value="1"/>
</dbReference>
<dbReference type="PROSITE" id="PS50109">
    <property type="entry name" value="HIS_KIN"/>
    <property type="match status" value="1"/>
</dbReference>
<reference evidence="15 16" key="1">
    <citation type="submission" date="2017-09" db="EMBL/GenBank/DDBJ databases">
        <authorList>
            <person name="Lee N."/>
            <person name="Cho B.-K."/>
        </authorList>
    </citation>
    <scope>NUCLEOTIDE SEQUENCE [LARGE SCALE GENOMIC DNA]</scope>
    <source>
        <strain evidence="15 16">ATCC 12769</strain>
    </source>
</reference>
<keyword evidence="9" id="KW-0902">Two-component regulatory system</keyword>
<feature type="compositionally biased region" description="Low complexity" evidence="11">
    <location>
        <begin position="479"/>
        <end position="488"/>
    </location>
</feature>
<keyword evidence="8 12" id="KW-1133">Transmembrane helix</keyword>
<dbReference type="PANTHER" id="PTHR45436:SF5">
    <property type="entry name" value="SENSOR HISTIDINE KINASE TRCS"/>
    <property type="match status" value="1"/>
</dbReference>
<protein>
    <recommendedName>
        <fullName evidence="3">histidine kinase</fullName>
        <ecNumber evidence="3">2.7.13.3</ecNumber>
    </recommendedName>
</protein>
<dbReference type="PRINTS" id="PR00344">
    <property type="entry name" value="BCTRLSENSOR"/>
</dbReference>
<dbReference type="Proteomes" id="UP000326178">
    <property type="component" value="Chromosome"/>
</dbReference>
<evidence type="ECO:0000313" key="16">
    <source>
        <dbReference type="Proteomes" id="UP000326178"/>
    </source>
</evidence>
<dbReference type="InterPro" id="IPR050428">
    <property type="entry name" value="TCS_sensor_his_kinase"/>
</dbReference>
<dbReference type="PANTHER" id="PTHR45436">
    <property type="entry name" value="SENSOR HISTIDINE KINASE YKOH"/>
    <property type="match status" value="1"/>
</dbReference>
<dbReference type="Gene3D" id="3.30.565.10">
    <property type="entry name" value="Histidine kinase-like ATPase, C-terminal domain"/>
    <property type="match status" value="1"/>
</dbReference>
<dbReference type="InterPro" id="IPR005467">
    <property type="entry name" value="His_kinase_dom"/>
</dbReference>
<evidence type="ECO:0000256" key="5">
    <source>
        <dbReference type="ARBA" id="ARBA00022679"/>
    </source>
</evidence>
<dbReference type="CDD" id="cd00075">
    <property type="entry name" value="HATPase"/>
    <property type="match status" value="1"/>
</dbReference>
<accession>A0A5J6F5E2</accession>
<evidence type="ECO:0000256" key="6">
    <source>
        <dbReference type="ARBA" id="ARBA00022692"/>
    </source>
</evidence>
<dbReference type="InterPro" id="IPR036097">
    <property type="entry name" value="HisK_dim/P_sf"/>
</dbReference>
<dbReference type="InterPro" id="IPR003661">
    <property type="entry name" value="HisK_dim/P_dom"/>
</dbReference>
<evidence type="ECO:0000256" key="12">
    <source>
        <dbReference type="SAM" id="Phobius"/>
    </source>
</evidence>
<dbReference type="SUPFAM" id="SSF158472">
    <property type="entry name" value="HAMP domain-like"/>
    <property type="match status" value="1"/>
</dbReference>
<evidence type="ECO:0000256" key="1">
    <source>
        <dbReference type="ARBA" id="ARBA00000085"/>
    </source>
</evidence>
<dbReference type="AlphaFoldDB" id="A0A5J6F5E2"/>
<dbReference type="InterPro" id="IPR036890">
    <property type="entry name" value="HATPase_C_sf"/>
</dbReference>
<evidence type="ECO:0000313" key="15">
    <source>
        <dbReference type="EMBL" id="QEU71529.1"/>
    </source>
</evidence>
<evidence type="ECO:0000256" key="3">
    <source>
        <dbReference type="ARBA" id="ARBA00012438"/>
    </source>
</evidence>
<dbReference type="InterPro" id="IPR003660">
    <property type="entry name" value="HAMP_dom"/>
</dbReference>
<organism evidence="15 16">
    <name type="scientific">Streptomyces nitrosporeus</name>
    <dbReference type="NCBI Taxonomy" id="28894"/>
    <lineage>
        <taxon>Bacteria</taxon>
        <taxon>Bacillati</taxon>
        <taxon>Actinomycetota</taxon>
        <taxon>Actinomycetes</taxon>
        <taxon>Kitasatosporales</taxon>
        <taxon>Streptomycetaceae</taxon>
        <taxon>Streptomyces</taxon>
    </lineage>
</organism>